<protein>
    <recommendedName>
        <fullName evidence="7">3-phosphoshikimate 1-carboxyvinyltransferase</fullName>
        <ecNumber evidence="7">2.5.1.19</ecNumber>
    </recommendedName>
    <alternativeName>
        <fullName evidence="7">5-enolpyruvylshikimate-3-phosphate synthase</fullName>
        <shortName evidence="7">EPSP synthase</shortName>
        <shortName evidence="7">EPSPS</shortName>
    </alternativeName>
</protein>
<feature type="binding site" evidence="7">
    <location>
        <position position="141"/>
    </location>
    <ligand>
        <name>3-phosphoshikimate</name>
        <dbReference type="ChEBI" id="CHEBI:145989"/>
    </ligand>
</feature>
<reference evidence="9" key="2">
    <citation type="submission" date="2021-04" db="EMBL/GenBank/DDBJ databases">
        <authorList>
            <person name="Gilroy R."/>
        </authorList>
    </citation>
    <scope>NUCLEOTIDE SEQUENCE</scope>
    <source>
        <strain evidence="9">23274</strain>
    </source>
</reference>
<dbReference type="PROSITE" id="PS00885">
    <property type="entry name" value="EPSP_SYNTHASE_2"/>
    <property type="match status" value="1"/>
</dbReference>
<dbReference type="PIRSF" id="PIRSF000505">
    <property type="entry name" value="EPSPS"/>
    <property type="match status" value="1"/>
</dbReference>
<evidence type="ECO:0000256" key="3">
    <source>
        <dbReference type="ARBA" id="ARBA00022605"/>
    </source>
</evidence>
<comment type="catalytic activity">
    <reaction evidence="6">
        <text>3-phosphoshikimate + phosphoenolpyruvate = 5-O-(1-carboxyvinyl)-3-phosphoshikimate + phosphate</text>
        <dbReference type="Rhea" id="RHEA:21256"/>
        <dbReference type="ChEBI" id="CHEBI:43474"/>
        <dbReference type="ChEBI" id="CHEBI:57701"/>
        <dbReference type="ChEBI" id="CHEBI:58702"/>
        <dbReference type="ChEBI" id="CHEBI:145989"/>
        <dbReference type="EC" id="2.5.1.19"/>
    </reaction>
    <physiologicalReaction direction="left-to-right" evidence="6">
        <dbReference type="Rhea" id="RHEA:21257"/>
    </physiologicalReaction>
</comment>
<evidence type="ECO:0000256" key="7">
    <source>
        <dbReference type="HAMAP-Rule" id="MF_00210"/>
    </source>
</evidence>
<feature type="binding site" evidence="7">
    <location>
        <position position="142"/>
    </location>
    <ligand>
        <name>3-phosphoshikimate</name>
        <dbReference type="ChEBI" id="CHEBI:145989"/>
    </ligand>
</feature>
<evidence type="ECO:0000256" key="6">
    <source>
        <dbReference type="ARBA" id="ARBA00044633"/>
    </source>
</evidence>
<dbReference type="PANTHER" id="PTHR21090">
    <property type="entry name" value="AROM/DEHYDROQUINATE SYNTHASE"/>
    <property type="match status" value="1"/>
</dbReference>
<keyword evidence="4 7" id="KW-0808">Transferase</keyword>
<feature type="domain" description="Enolpyruvate transferase" evidence="8">
    <location>
        <begin position="9"/>
        <end position="54"/>
    </location>
</feature>
<gene>
    <name evidence="7" type="primary">aroA</name>
    <name evidence="9" type="ORF">H9863_05730</name>
</gene>
<comment type="similarity">
    <text evidence="2 7">Belongs to the EPSP synthase family.</text>
</comment>
<comment type="caution">
    <text evidence="7">Lacks conserved residue(s) required for the propagation of feature annotation.</text>
</comment>
<evidence type="ECO:0000256" key="2">
    <source>
        <dbReference type="ARBA" id="ARBA00009948"/>
    </source>
</evidence>
<feature type="binding site" evidence="7">
    <location>
        <position position="20"/>
    </location>
    <ligand>
        <name>3-phosphoshikimate</name>
        <dbReference type="ChEBI" id="CHEBI:145989"/>
    </ligand>
</feature>
<feature type="binding site" evidence="7">
    <location>
        <position position="317"/>
    </location>
    <ligand>
        <name>phosphoenolpyruvate</name>
        <dbReference type="ChEBI" id="CHEBI:58702"/>
    </ligand>
</feature>
<dbReference type="GO" id="GO:0008652">
    <property type="term" value="P:amino acid biosynthetic process"/>
    <property type="evidence" value="ECO:0007669"/>
    <property type="project" value="UniProtKB-KW"/>
</dbReference>
<feature type="domain" description="Enolpyruvate transferase" evidence="8">
    <location>
        <begin position="58"/>
        <end position="394"/>
    </location>
</feature>
<comment type="pathway">
    <text evidence="1 7">Metabolic intermediate biosynthesis; chorismate biosynthesis; chorismate from D-erythrose 4-phosphate and phosphoenolpyruvate: step 6/7.</text>
</comment>
<dbReference type="InterPro" id="IPR023193">
    <property type="entry name" value="EPSP_synthase_CS"/>
</dbReference>
<evidence type="ECO:0000256" key="5">
    <source>
        <dbReference type="ARBA" id="ARBA00023141"/>
    </source>
</evidence>
<dbReference type="AlphaFoldDB" id="A0A9D1V0R3"/>
<dbReference type="PANTHER" id="PTHR21090:SF5">
    <property type="entry name" value="PENTAFUNCTIONAL AROM POLYPEPTIDE"/>
    <property type="match status" value="1"/>
</dbReference>
<dbReference type="GO" id="GO:0009073">
    <property type="term" value="P:aromatic amino acid family biosynthetic process"/>
    <property type="evidence" value="ECO:0007669"/>
    <property type="project" value="UniProtKB-KW"/>
</dbReference>
<feature type="binding site" evidence="7">
    <location>
        <position position="19"/>
    </location>
    <ligand>
        <name>phosphoenolpyruvate</name>
        <dbReference type="ChEBI" id="CHEBI:58702"/>
    </ligand>
</feature>
<evidence type="ECO:0000256" key="4">
    <source>
        <dbReference type="ARBA" id="ARBA00022679"/>
    </source>
</evidence>
<dbReference type="Gene3D" id="3.65.10.10">
    <property type="entry name" value="Enolpyruvate transferase domain"/>
    <property type="match status" value="3"/>
</dbReference>
<evidence type="ECO:0000259" key="8">
    <source>
        <dbReference type="Pfam" id="PF00275"/>
    </source>
</evidence>
<organism evidence="9 10">
    <name type="scientific">Candidatus Odoribacter faecigallinarum</name>
    <dbReference type="NCBI Taxonomy" id="2838706"/>
    <lineage>
        <taxon>Bacteria</taxon>
        <taxon>Pseudomonadati</taxon>
        <taxon>Bacteroidota</taxon>
        <taxon>Bacteroidia</taxon>
        <taxon>Bacteroidales</taxon>
        <taxon>Odoribacteraceae</taxon>
        <taxon>Odoribacter</taxon>
    </lineage>
</organism>
<dbReference type="GO" id="GO:0005737">
    <property type="term" value="C:cytoplasm"/>
    <property type="evidence" value="ECO:0007669"/>
    <property type="project" value="UniProtKB-SubCell"/>
</dbReference>
<accession>A0A9D1V0R3</accession>
<dbReference type="Pfam" id="PF00275">
    <property type="entry name" value="EPSP_synthase"/>
    <property type="match status" value="2"/>
</dbReference>
<comment type="subcellular location">
    <subcellularLocation>
        <location evidence="7">Cytoplasm</location>
    </subcellularLocation>
</comment>
<dbReference type="GO" id="GO:0003866">
    <property type="term" value="F:3-phosphoshikimate 1-carboxyvinyltransferase activity"/>
    <property type="evidence" value="ECO:0007669"/>
    <property type="project" value="UniProtKB-UniRule"/>
</dbReference>
<dbReference type="CDD" id="cd01556">
    <property type="entry name" value="EPSP_synthase"/>
    <property type="match status" value="1"/>
</dbReference>
<evidence type="ECO:0000313" key="9">
    <source>
        <dbReference type="EMBL" id="HIX03599.1"/>
    </source>
</evidence>
<comment type="subunit">
    <text evidence="7">Monomer.</text>
</comment>
<dbReference type="InterPro" id="IPR006264">
    <property type="entry name" value="EPSP_synthase"/>
</dbReference>
<feature type="binding site" evidence="7">
    <location>
        <position position="19"/>
    </location>
    <ligand>
        <name>3-phosphoshikimate</name>
        <dbReference type="ChEBI" id="CHEBI:145989"/>
    </ligand>
</feature>
<dbReference type="InterPro" id="IPR001986">
    <property type="entry name" value="Enolpyruvate_Tfrase_dom"/>
</dbReference>
<dbReference type="EMBL" id="DXFT01000109">
    <property type="protein sequence ID" value="HIX03599.1"/>
    <property type="molecule type" value="Genomic_DNA"/>
</dbReference>
<dbReference type="EC" id="2.5.1.19" evidence="7"/>
<evidence type="ECO:0000313" key="10">
    <source>
        <dbReference type="Proteomes" id="UP000824202"/>
    </source>
</evidence>
<name>A0A9D1V0R3_9BACT</name>
<feature type="binding site" evidence="7">
    <location>
        <position position="143"/>
    </location>
    <ligand>
        <name>3-phosphoshikimate</name>
        <dbReference type="ChEBI" id="CHEBI:145989"/>
    </ligand>
</feature>
<feature type="binding site" evidence="7">
    <location>
        <position position="169"/>
    </location>
    <ligand>
        <name>3-phosphoshikimate</name>
        <dbReference type="ChEBI" id="CHEBI:145989"/>
    </ligand>
</feature>
<keyword evidence="3 7" id="KW-0028">Amino-acid biosynthesis</keyword>
<feature type="binding site" evidence="7">
    <location>
        <position position="95"/>
    </location>
    <ligand>
        <name>phosphoenolpyruvate</name>
        <dbReference type="ChEBI" id="CHEBI:58702"/>
    </ligand>
</feature>
<dbReference type="HAMAP" id="MF_00210">
    <property type="entry name" value="EPSP_synth"/>
    <property type="match status" value="1"/>
</dbReference>
<feature type="binding site" evidence="7">
    <location>
        <position position="143"/>
    </location>
    <ligand>
        <name>phosphoenolpyruvate</name>
        <dbReference type="ChEBI" id="CHEBI:58702"/>
    </ligand>
</feature>
<sequence length="401" mass="44102">MRPIIPDFVKGEVRLPASKSISNRVLILDALSGHQVDLQNLSDSDDTRVLRQFLQSPVRRVDVGLAGTAMRFLAAFLAARQGTWELTGSPRMCQRPMAPLVEALNALGARVGYVATPGCPPLRIEGMPLAGGEIEMPASVSSQFVSALMMVAPGMRRGLVLHLAGKVVSAPYIRMTGQVMHEFGIEMDMRPASIRIPPQAYRAPRAFRVEPDWTAASYFYELLAVARDGAVALPGLQPGSLQGDAAQVGLWERLGVRTHWTGYGVCLEKQPFRLEAFAQDFTAMPDLVPSFAVACCLLDVPFVFTGVETLRWKETDRLAALVAELARLGYVLHADEGSLRWDGDYCPPSPSPEIHTYGDHRMAMAFAPALCCYPEVTLRQPEVVAKSFPCFWQEWEKICKA</sequence>
<dbReference type="InterPro" id="IPR013792">
    <property type="entry name" value="RNA3'P_cycl/enolpyr_Trfase_a/b"/>
</dbReference>
<feature type="binding site" evidence="7">
    <location>
        <position position="361"/>
    </location>
    <ligand>
        <name>phosphoenolpyruvate</name>
        <dbReference type="ChEBI" id="CHEBI:58702"/>
    </ligand>
</feature>
<dbReference type="PROSITE" id="PS00104">
    <property type="entry name" value="EPSP_SYNTHASE_1"/>
    <property type="match status" value="1"/>
</dbReference>
<dbReference type="SUPFAM" id="SSF55205">
    <property type="entry name" value="EPT/RTPC-like"/>
    <property type="match status" value="1"/>
</dbReference>
<comment type="caution">
    <text evidence="9">The sequence shown here is derived from an EMBL/GenBank/DDBJ whole genome shotgun (WGS) entry which is preliminary data.</text>
</comment>
<dbReference type="InterPro" id="IPR036968">
    <property type="entry name" value="Enolpyruvate_Tfrase_sf"/>
</dbReference>
<dbReference type="GO" id="GO:0009423">
    <property type="term" value="P:chorismate biosynthetic process"/>
    <property type="evidence" value="ECO:0007669"/>
    <property type="project" value="UniProtKB-UniRule"/>
</dbReference>
<feature type="binding site" evidence="7">
    <location>
        <position position="313"/>
    </location>
    <ligand>
        <name>3-phosphoshikimate</name>
        <dbReference type="ChEBI" id="CHEBI:145989"/>
    </ligand>
</feature>
<feature type="binding site" evidence="7">
    <location>
        <position position="386"/>
    </location>
    <ligand>
        <name>phosphoenolpyruvate</name>
        <dbReference type="ChEBI" id="CHEBI:58702"/>
    </ligand>
</feature>
<keyword evidence="5 7" id="KW-0057">Aromatic amino acid biosynthesis</keyword>
<feature type="binding site" evidence="7">
    <location>
        <position position="286"/>
    </location>
    <ligand>
        <name>3-phosphoshikimate</name>
        <dbReference type="ChEBI" id="CHEBI:145989"/>
    </ligand>
</feature>
<proteinExistence type="inferred from homology"/>
<evidence type="ECO:0000256" key="1">
    <source>
        <dbReference type="ARBA" id="ARBA00004811"/>
    </source>
</evidence>
<dbReference type="Proteomes" id="UP000824202">
    <property type="component" value="Unassembled WGS sequence"/>
</dbReference>
<keyword evidence="7" id="KW-0963">Cytoplasm</keyword>
<feature type="binding site" evidence="7">
    <location>
        <position position="24"/>
    </location>
    <ligand>
        <name>3-phosphoshikimate</name>
        <dbReference type="ChEBI" id="CHEBI:145989"/>
    </ligand>
</feature>
<reference evidence="9" key="1">
    <citation type="journal article" date="2021" name="PeerJ">
        <title>Extensive microbial diversity within the chicken gut microbiome revealed by metagenomics and culture.</title>
        <authorList>
            <person name="Gilroy R."/>
            <person name="Ravi A."/>
            <person name="Getino M."/>
            <person name="Pursley I."/>
            <person name="Horton D.L."/>
            <person name="Alikhan N.F."/>
            <person name="Baker D."/>
            <person name="Gharbi K."/>
            <person name="Hall N."/>
            <person name="Watson M."/>
            <person name="Adriaenssens E.M."/>
            <person name="Foster-Nyarko E."/>
            <person name="Jarju S."/>
            <person name="Secka A."/>
            <person name="Antonio M."/>
            <person name="Oren A."/>
            <person name="Chaudhuri R.R."/>
            <person name="La Ragione R."/>
            <person name="Hildebrand F."/>
            <person name="Pallen M.J."/>
        </authorList>
    </citation>
    <scope>NUCLEOTIDE SEQUENCE</scope>
    <source>
        <strain evidence="9">23274</strain>
    </source>
</reference>
<feature type="active site" description="Proton acceptor" evidence="7">
    <location>
        <position position="286"/>
    </location>
</feature>
<feature type="binding site" evidence="7">
    <location>
        <position position="67"/>
    </location>
    <ligand>
        <name>phosphoenolpyruvate</name>
        <dbReference type="ChEBI" id="CHEBI:58702"/>
    </ligand>
</feature>
<comment type="function">
    <text evidence="7">Catalyzes the transfer of the enolpyruvyl moiety of phosphoenolpyruvate (PEP) to the 5-hydroxyl of shikimate-3-phosphate (S3P) to produce enolpyruvyl shikimate-3-phosphate and inorganic phosphate.</text>
</comment>